<evidence type="ECO:0000313" key="2">
    <source>
        <dbReference type="Proteomes" id="UP000470200"/>
    </source>
</evidence>
<evidence type="ECO:0000313" key="1">
    <source>
        <dbReference type="EMBL" id="KAB5882969.1"/>
    </source>
</evidence>
<organism evidence="1 2">
    <name type="scientific">Bifidobacterium adolescentis</name>
    <dbReference type="NCBI Taxonomy" id="1680"/>
    <lineage>
        <taxon>Bacteria</taxon>
        <taxon>Bacillati</taxon>
        <taxon>Actinomycetota</taxon>
        <taxon>Actinomycetes</taxon>
        <taxon>Bifidobacteriales</taxon>
        <taxon>Bifidobacteriaceae</taxon>
        <taxon>Bifidobacterium</taxon>
    </lineage>
</organism>
<name>A0A6L4KPP8_BIFAD</name>
<comment type="caution">
    <text evidence="1">The sequence shown here is derived from an EMBL/GenBank/DDBJ whole genome shotgun (WGS) entry which is preliminary data.</text>
</comment>
<accession>A0A6L4KPP8</accession>
<sequence>MTDFKILPVMHSRDHSSTFGLRNADTLGDLLSHGWRVVRADALPGAVADPPLPPALVYVLVRDEPSTPDGAAVERAAVAMFRLDTNWASDDPTDAEVADWWRRQPDAIRDGYLRRAGGGPMTDWTRFEPEALEGRMAHAHTVEGTCVTGRLARVAGPIDQLVFEGVLQPVLLRLHGGHWRLAGGWHDLEIL</sequence>
<proteinExistence type="predicted"/>
<gene>
    <name evidence="1" type="ORF">GA629_09510</name>
</gene>
<dbReference type="EMBL" id="WDIP01000013">
    <property type="protein sequence ID" value="KAB5882969.1"/>
    <property type="molecule type" value="Genomic_DNA"/>
</dbReference>
<protein>
    <submittedName>
        <fullName evidence="1">Uncharacterized protein</fullName>
    </submittedName>
</protein>
<dbReference type="Proteomes" id="UP000470200">
    <property type="component" value="Unassembled WGS sequence"/>
</dbReference>
<reference evidence="1 2" key="1">
    <citation type="journal article" date="2019" name="Nat. Med.">
        <title>A library of human gut bacterial isolates paired with longitudinal multiomics data enables mechanistic microbiome research.</title>
        <authorList>
            <person name="Poyet M."/>
            <person name="Groussin M."/>
            <person name="Gibbons S.M."/>
            <person name="Avila-Pacheco J."/>
            <person name="Jiang X."/>
            <person name="Kearney S.M."/>
            <person name="Perrotta A.R."/>
            <person name="Berdy B."/>
            <person name="Zhao S."/>
            <person name="Lieberman T.D."/>
            <person name="Swanson P.K."/>
            <person name="Smith M."/>
            <person name="Roesemann S."/>
            <person name="Alexander J.E."/>
            <person name="Rich S.A."/>
            <person name="Livny J."/>
            <person name="Vlamakis H."/>
            <person name="Clish C."/>
            <person name="Bullock K."/>
            <person name="Deik A."/>
            <person name="Scott J."/>
            <person name="Pierce K.A."/>
            <person name="Xavier R.J."/>
            <person name="Alm E.J."/>
        </authorList>
    </citation>
    <scope>NUCLEOTIDE SEQUENCE [LARGE SCALE GENOMIC DNA]</scope>
    <source>
        <strain evidence="1 2">BIOML-A105</strain>
    </source>
</reference>
<dbReference type="AlphaFoldDB" id="A0A6L4KPP8"/>